<evidence type="ECO:0000259" key="2">
    <source>
        <dbReference type="PROSITE" id="PS50013"/>
    </source>
</evidence>
<dbReference type="PROSITE" id="PS50013">
    <property type="entry name" value="CHROMO_2"/>
    <property type="match status" value="1"/>
</dbReference>
<dbReference type="EMBL" id="JALLPB020000092">
    <property type="protein sequence ID" value="KAL3817758.1"/>
    <property type="molecule type" value="Genomic_DNA"/>
</dbReference>
<feature type="compositionally biased region" description="Acidic residues" evidence="1">
    <location>
        <begin position="47"/>
        <end position="63"/>
    </location>
</feature>
<keyword evidence="4" id="KW-1185">Reference proteome</keyword>
<feature type="compositionally biased region" description="Basic and acidic residues" evidence="1">
    <location>
        <begin position="236"/>
        <end position="276"/>
    </location>
</feature>
<dbReference type="CDD" id="cd00024">
    <property type="entry name" value="CD_CSD"/>
    <property type="match status" value="1"/>
</dbReference>
<feature type="region of interest" description="Disordered" evidence="1">
    <location>
        <begin position="219"/>
        <end position="371"/>
    </location>
</feature>
<dbReference type="SUPFAM" id="SSF54160">
    <property type="entry name" value="Chromo domain-like"/>
    <property type="match status" value="1"/>
</dbReference>
<proteinExistence type="predicted"/>
<feature type="domain" description="Chromo" evidence="2">
    <location>
        <begin position="66"/>
        <end position="115"/>
    </location>
</feature>
<feature type="compositionally biased region" description="Acidic residues" evidence="1">
    <location>
        <begin position="342"/>
        <end position="364"/>
    </location>
</feature>
<dbReference type="Gene3D" id="2.40.50.40">
    <property type="match status" value="1"/>
</dbReference>
<feature type="compositionally biased region" description="Polar residues" evidence="1">
    <location>
        <begin position="15"/>
        <end position="42"/>
    </location>
</feature>
<dbReference type="SMART" id="SM00298">
    <property type="entry name" value="CHROMO"/>
    <property type="match status" value="1"/>
</dbReference>
<feature type="non-terminal residue" evidence="3">
    <location>
        <position position="1"/>
    </location>
</feature>
<dbReference type="Proteomes" id="UP001530377">
    <property type="component" value="Unassembled WGS sequence"/>
</dbReference>
<comment type="caution">
    <text evidence="3">The sequence shown here is derived from an EMBL/GenBank/DDBJ whole genome shotgun (WGS) entry which is preliminary data.</text>
</comment>
<organism evidence="3 4">
    <name type="scientific">Cyclostephanos tholiformis</name>
    <dbReference type="NCBI Taxonomy" id="382380"/>
    <lineage>
        <taxon>Eukaryota</taxon>
        <taxon>Sar</taxon>
        <taxon>Stramenopiles</taxon>
        <taxon>Ochrophyta</taxon>
        <taxon>Bacillariophyta</taxon>
        <taxon>Coscinodiscophyceae</taxon>
        <taxon>Thalassiosirophycidae</taxon>
        <taxon>Stephanodiscales</taxon>
        <taxon>Stephanodiscaceae</taxon>
        <taxon>Cyclostephanos</taxon>
    </lineage>
</organism>
<dbReference type="InterPro" id="IPR000953">
    <property type="entry name" value="Chromo/chromo_shadow_dom"/>
</dbReference>
<dbReference type="AlphaFoldDB" id="A0ABD3RZX3"/>
<protein>
    <recommendedName>
        <fullName evidence="2">Chromo domain-containing protein</fullName>
    </recommendedName>
</protein>
<feature type="compositionally biased region" description="Pro residues" evidence="1">
    <location>
        <begin position="294"/>
        <end position="303"/>
    </location>
</feature>
<dbReference type="InterPro" id="IPR016197">
    <property type="entry name" value="Chromo-like_dom_sf"/>
</dbReference>
<dbReference type="Pfam" id="PF00385">
    <property type="entry name" value="Chromo"/>
    <property type="match status" value="1"/>
</dbReference>
<feature type="region of interest" description="Disordered" evidence="1">
    <location>
        <begin position="1"/>
        <end position="65"/>
    </location>
</feature>
<accession>A0ABD3RZX3</accession>
<gene>
    <name evidence="3" type="ORF">ACHAXA_002402</name>
</gene>
<evidence type="ECO:0000256" key="1">
    <source>
        <dbReference type="SAM" id="MobiDB-lite"/>
    </source>
</evidence>
<evidence type="ECO:0000313" key="4">
    <source>
        <dbReference type="Proteomes" id="UP001530377"/>
    </source>
</evidence>
<reference evidence="3 4" key="1">
    <citation type="submission" date="2024-10" db="EMBL/GenBank/DDBJ databases">
        <title>Updated reference genomes for cyclostephanoid diatoms.</title>
        <authorList>
            <person name="Roberts W.R."/>
            <person name="Alverson A.J."/>
        </authorList>
    </citation>
    <scope>NUCLEOTIDE SEQUENCE [LARGE SCALE GENOMIC DNA]</scope>
    <source>
        <strain evidence="3 4">AJA228-03</strain>
    </source>
</reference>
<dbReference type="InterPro" id="IPR023780">
    <property type="entry name" value="Chromo_domain"/>
</dbReference>
<name>A0ABD3RZX3_9STRA</name>
<evidence type="ECO:0000313" key="3">
    <source>
        <dbReference type="EMBL" id="KAL3817758.1"/>
    </source>
</evidence>
<sequence>FWVSITMPQTKRVRSQGSQGKASKKLPTQQKQLTRAAKSQKQVVVAESDDDENEDENEEGGDEELFKVEKIVDHKLDKFGMPLYKTRWMGYGPSDDTWEPTVNVASTGHVDRYERLLRQKSLTKGSDGVAVIEYEDGEREMVDLKMETFRSCRDSDDEGDKDDDTVHVDGDINNFSLVVQGEWIDILWKHAGLYFPCKIISWTPIPAKKSLPKEISKKRTYQNVTPKQSTRPKLPQCKEKSKRQSMEISKKELTTKDRNGLVDNDGKVLVDKDIKESTMPSSMGKGQSKKSEPEFPPLPPILPPFRNDADDRFYSSDDSSEFSTDESYVPVDRVGHGIPLYDEPEGDFDSSDDDVSDDDDDQDGMDSYQYRSVRDRPKLSFEELWTLKLKRTQEFMYRRDCHGSNGKC</sequence>
<feature type="compositionally biased region" description="Polar residues" evidence="1">
    <location>
        <begin position="221"/>
        <end position="231"/>
    </location>
</feature>